<evidence type="ECO:0000313" key="2">
    <source>
        <dbReference type="Proteomes" id="UP000000331"/>
    </source>
</evidence>
<name>D9J0R0_9CAUD</name>
<dbReference type="EMBL" id="HM242243">
    <property type="protein sequence ID" value="ADJ53147.1"/>
    <property type="molecule type" value="Genomic_DNA"/>
</dbReference>
<dbReference type="GeneID" id="10359143"/>
<organism evidence="1 2">
    <name type="scientific">Brochothrix phage A9</name>
    <dbReference type="NCBI Taxonomy" id="857312"/>
    <lineage>
        <taxon>Viruses</taxon>
        <taxon>Duplodnaviria</taxon>
        <taxon>Heunggongvirae</taxon>
        <taxon>Uroviricota</taxon>
        <taxon>Caudoviricetes</taxon>
        <taxon>Herelleviridae</taxon>
        <taxon>Klumppvirus</taxon>
        <taxon>Klumppvirus A9</taxon>
    </lineage>
</organism>
<sequence>MQFTLARLCFLCYTREEETTHTLKKRKMRGYLWNGQHKVS</sequence>
<dbReference type="Proteomes" id="UP000000331">
    <property type="component" value="Segment"/>
</dbReference>
<reference evidence="1 2" key="1">
    <citation type="journal article" date="2010" name="J. Bacteriol.">
        <title>Brochothrix thermosphacta bacteriophages feature heterogeneous and highly mosaic genomes and utilize unique prophage insertion sites.</title>
        <authorList>
            <person name="Kilcher S."/>
            <person name="Loessner M.J."/>
            <person name="Klumpp J."/>
        </authorList>
    </citation>
    <scope>NUCLEOTIDE SEQUENCE [LARGE SCALE GENOMIC DNA]</scope>
</reference>
<dbReference type="KEGG" id="vg:10359143"/>
<dbReference type="RefSeq" id="YP_004301446.1">
    <property type="nucleotide sequence ID" value="NC_015253.1"/>
</dbReference>
<evidence type="ECO:0000313" key="1">
    <source>
        <dbReference type="EMBL" id="ADJ53147.1"/>
    </source>
</evidence>
<proteinExistence type="predicted"/>
<protein>
    <submittedName>
        <fullName evidence="1">Gp113</fullName>
    </submittedName>
</protein>
<keyword evidence="2" id="KW-1185">Reference proteome</keyword>
<accession>D9J0R0</accession>